<reference evidence="1" key="2">
    <citation type="submission" date="2025-09" db="UniProtKB">
        <authorList>
            <consortium name="EnsemblPlants"/>
        </authorList>
    </citation>
    <scope>IDENTIFICATION</scope>
</reference>
<name>A0ACD5VIP0_AVESA</name>
<keyword evidence="2" id="KW-1185">Reference proteome</keyword>
<organism evidence="1 2">
    <name type="scientific">Avena sativa</name>
    <name type="common">Oat</name>
    <dbReference type="NCBI Taxonomy" id="4498"/>
    <lineage>
        <taxon>Eukaryota</taxon>
        <taxon>Viridiplantae</taxon>
        <taxon>Streptophyta</taxon>
        <taxon>Embryophyta</taxon>
        <taxon>Tracheophyta</taxon>
        <taxon>Spermatophyta</taxon>
        <taxon>Magnoliopsida</taxon>
        <taxon>Liliopsida</taxon>
        <taxon>Poales</taxon>
        <taxon>Poaceae</taxon>
        <taxon>BOP clade</taxon>
        <taxon>Pooideae</taxon>
        <taxon>Poodae</taxon>
        <taxon>Poeae</taxon>
        <taxon>Poeae Chloroplast Group 1 (Aveneae type)</taxon>
        <taxon>Aveninae</taxon>
        <taxon>Avena</taxon>
    </lineage>
</organism>
<dbReference type="EnsemblPlants" id="AVESA.00010b.r2.3AG0438120.1">
    <property type="protein sequence ID" value="AVESA.00010b.r2.3AG0438120.1.CDS.1"/>
    <property type="gene ID" value="AVESA.00010b.r2.3AG0438120"/>
</dbReference>
<evidence type="ECO:0000313" key="2">
    <source>
        <dbReference type="Proteomes" id="UP001732700"/>
    </source>
</evidence>
<dbReference type="Proteomes" id="UP001732700">
    <property type="component" value="Chromosome 3A"/>
</dbReference>
<evidence type="ECO:0000313" key="1">
    <source>
        <dbReference type="EnsemblPlants" id="AVESA.00010b.r2.3AG0438120.1.CDS.1"/>
    </source>
</evidence>
<reference evidence="1" key="1">
    <citation type="submission" date="2021-05" db="EMBL/GenBank/DDBJ databases">
        <authorList>
            <person name="Scholz U."/>
            <person name="Mascher M."/>
            <person name="Fiebig A."/>
        </authorList>
    </citation>
    <scope>NUCLEOTIDE SEQUENCE [LARGE SCALE GENOMIC DNA]</scope>
</reference>
<protein>
    <submittedName>
        <fullName evidence="1">Uncharacterized protein</fullName>
    </submittedName>
</protein>
<accession>A0ACD5VIP0</accession>
<proteinExistence type="predicted"/>
<sequence>MVGVHEIGQYLYLWHAIAHTTLTSDRDRLVWKWTPNGVYTAQSCYKALFHRSMLSHSCRLIWQTWAPPSVKVYHWLAMQNRCWTAERLASRDCSTTPNVYSVTNSPRRCTTSPSLAPSLGKYGTRSCPGSGCLANRPAPMMPASQTGGTTQTLPCQSPCVKAWPPSPCSRPGWFGSTATTAHSTTCSPQCPTCWPRSRRRRRCG</sequence>